<dbReference type="PANTHER" id="PTHR46805:SF1">
    <property type="entry name" value="FORKHEAD BOX PROTEIN J1"/>
    <property type="match status" value="1"/>
</dbReference>
<keyword evidence="13" id="KW-1185">Reference proteome</keyword>
<evidence type="ECO:0000259" key="11">
    <source>
        <dbReference type="PROSITE" id="PS50039"/>
    </source>
</evidence>
<keyword evidence="4 9" id="KW-0238">DNA-binding</keyword>
<evidence type="ECO:0000256" key="6">
    <source>
        <dbReference type="ARBA" id="ARBA00023163"/>
    </source>
</evidence>
<dbReference type="AlphaFoldDB" id="A0A6H5IEY1"/>
<dbReference type="InterPro" id="IPR001766">
    <property type="entry name" value="Fork_head_dom"/>
</dbReference>
<feature type="region of interest" description="Disordered" evidence="10">
    <location>
        <begin position="329"/>
        <end position="360"/>
    </location>
</feature>
<evidence type="ECO:0000313" key="13">
    <source>
        <dbReference type="Proteomes" id="UP000479190"/>
    </source>
</evidence>
<dbReference type="PROSITE" id="PS00657">
    <property type="entry name" value="FORK_HEAD_1"/>
    <property type="match status" value="1"/>
</dbReference>
<keyword evidence="2" id="KW-0970">Cilium biogenesis/degradation</keyword>
<dbReference type="GO" id="GO:0000978">
    <property type="term" value="F:RNA polymerase II cis-regulatory region sequence-specific DNA binding"/>
    <property type="evidence" value="ECO:0007669"/>
    <property type="project" value="TreeGrafter"/>
</dbReference>
<dbReference type="Pfam" id="PF00250">
    <property type="entry name" value="Forkhead"/>
    <property type="match status" value="1"/>
</dbReference>
<evidence type="ECO:0000313" key="12">
    <source>
        <dbReference type="EMBL" id="CAB0036702.1"/>
    </source>
</evidence>
<dbReference type="GO" id="GO:0000981">
    <property type="term" value="F:DNA-binding transcription factor activity, RNA polymerase II-specific"/>
    <property type="evidence" value="ECO:0007669"/>
    <property type="project" value="TreeGrafter"/>
</dbReference>
<keyword evidence="5" id="KW-0010">Activator</keyword>
<dbReference type="InterPro" id="IPR036388">
    <property type="entry name" value="WH-like_DNA-bd_sf"/>
</dbReference>
<dbReference type="FunFam" id="1.10.10.10:FF:000030">
    <property type="entry name" value="Forkhead box protein K2"/>
    <property type="match status" value="1"/>
</dbReference>
<protein>
    <recommendedName>
        <fullName evidence="11">Fork-head domain-containing protein</fullName>
    </recommendedName>
</protein>
<evidence type="ECO:0000256" key="7">
    <source>
        <dbReference type="ARBA" id="ARBA00023242"/>
    </source>
</evidence>
<dbReference type="SUPFAM" id="SSF46785">
    <property type="entry name" value="Winged helix' DNA-binding domain"/>
    <property type="match status" value="1"/>
</dbReference>
<evidence type="ECO:0000256" key="3">
    <source>
        <dbReference type="ARBA" id="ARBA00023015"/>
    </source>
</evidence>
<keyword evidence="3" id="KW-0805">Transcription regulation</keyword>
<proteinExistence type="inferred from homology"/>
<feature type="compositionally biased region" description="Basic residues" evidence="10">
    <location>
        <begin position="233"/>
        <end position="244"/>
    </location>
</feature>
<dbReference type="SMART" id="SM00339">
    <property type="entry name" value="FH"/>
    <property type="match status" value="1"/>
</dbReference>
<reference evidence="12 13" key="1">
    <citation type="submission" date="2020-02" db="EMBL/GenBank/DDBJ databases">
        <authorList>
            <person name="Ferguson B K."/>
        </authorList>
    </citation>
    <scope>NUCLEOTIDE SEQUENCE [LARGE SCALE GENOMIC DNA]</scope>
</reference>
<dbReference type="Proteomes" id="UP000479190">
    <property type="component" value="Unassembled WGS sequence"/>
</dbReference>
<dbReference type="InterPro" id="IPR047512">
    <property type="entry name" value="FH_FOXJ1"/>
</dbReference>
<dbReference type="Gene3D" id="1.10.10.10">
    <property type="entry name" value="Winged helix-like DNA-binding domain superfamily/Winged helix DNA-binding domain"/>
    <property type="match status" value="1"/>
</dbReference>
<name>A0A6H5IEY1_9HYME</name>
<dbReference type="GO" id="GO:0030030">
    <property type="term" value="P:cell projection organization"/>
    <property type="evidence" value="ECO:0007669"/>
    <property type="project" value="UniProtKB-KW"/>
</dbReference>
<accession>A0A6H5IEY1</accession>
<evidence type="ECO:0000256" key="2">
    <source>
        <dbReference type="ARBA" id="ARBA00022794"/>
    </source>
</evidence>
<dbReference type="OrthoDB" id="10029558at2759"/>
<evidence type="ECO:0000256" key="9">
    <source>
        <dbReference type="PROSITE-ProRule" id="PRU00089"/>
    </source>
</evidence>
<dbReference type="PROSITE" id="PS50039">
    <property type="entry name" value="FORK_HEAD_3"/>
    <property type="match status" value="1"/>
</dbReference>
<evidence type="ECO:0000256" key="8">
    <source>
        <dbReference type="ARBA" id="ARBA00034770"/>
    </source>
</evidence>
<gene>
    <name evidence="12" type="ORF">TBRA_LOCUS8561</name>
</gene>
<dbReference type="PANTHER" id="PTHR46805">
    <property type="entry name" value="FORKHEAD BOX PROTEIN J1"/>
    <property type="match status" value="1"/>
</dbReference>
<dbReference type="GO" id="GO:0005634">
    <property type="term" value="C:nucleus"/>
    <property type="evidence" value="ECO:0007669"/>
    <property type="project" value="UniProtKB-SubCell"/>
</dbReference>
<keyword evidence="6" id="KW-0804">Transcription</keyword>
<evidence type="ECO:0000256" key="5">
    <source>
        <dbReference type="ARBA" id="ARBA00023159"/>
    </source>
</evidence>
<feature type="domain" description="Fork-head" evidence="11">
    <location>
        <begin position="147"/>
        <end position="237"/>
    </location>
</feature>
<dbReference type="InterPro" id="IPR018122">
    <property type="entry name" value="TF_fork_head_CS_1"/>
</dbReference>
<comment type="subcellular location">
    <subcellularLocation>
        <location evidence="1 9">Nucleus</location>
    </subcellularLocation>
</comment>
<organism evidence="12 13">
    <name type="scientific">Trichogramma brassicae</name>
    <dbReference type="NCBI Taxonomy" id="86971"/>
    <lineage>
        <taxon>Eukaryota</taxon>
        <taxon>Metazoa</taxon>
        <taxon>Ecdysozoa</taxon>
        <taxon>Arthropoda</taxon>
        <taxon>Hexapoda</taxon>
        <taxon>Insecta</taxon>
        <taxon>Pterygota</taxon>
        <taxon>Neoptera</taxon>
        <taxon>Endopterygota</taxon>
        <taxon>Hymenoptera</taxon>
        <taxon>Apocrita</taxon>
        <taxon>Proctotrupomorpha</taxon>
        <taxon>Chalcidoidea</taxon>
        <taxon>Trichogrammatidae</taxon>
        <taxon>Trichogramma</taxon>
    </lineage>
</organism>
<dbReference type="InterPro" id="IPR030456">
    <property type="entry name" value="TF_fork_head_CS_2"/>
</dbReference>
<comment type="similarity">
    <text evidence="8">Belongs to the FOXJ1 family.</text>
</comment>
<dbReference type="EMBL" id="CADCXV010000826">
    <property type="protein sequence ID" value="CAB0036702.1"/>
    <property type="molecule type" value="Genomic_DNA"/>
</dbReference>
<evidence type="ECO:0000256" key="4">
    <source>
        <dbReference type="ARBA" id="ARBA00023125"/>
    </source>
</evidence>
<keyword evidence="7 9" id="KW-0539">Nucleus</keyword>
<dbReference type="PRINTS" id="PR00053">
    <property type="entry name" value="FORKHEAD"/>
</dbReference>
<sequence length="396" mass="43338">MVRTRGTSSLGKQVAVEVDSLDCLEEAATAAALASLDNNNMDCDDNDEAELTNLNWLQSLDITSASGLPTPPCSPAPLVPLQQHVQQRRPPPPPKPQIKKMSPLLKAQIGESLINYYIAPPALVNNFIVDADMAENGQKYLVDESKKPPYSYATLICLAMRANDNRVTLSSIYAWIRDNFKYYRVADPAWQNSIRHNLSLNKCFVKLPRSKDEPGKGGFWKLDVERLEEGRRTRRRNAFSRRSRTSPASSRSGGNGATGNNHGVLPPATTSNDQLQQNLVFASETDHVSKILEANGANLEGPKCLVLYETPPSSVSPPIPDSLPEIPESAQRGGLYGPADRECGLGRRRGKSASPPGLGSRHALNSPSLIAARILGSDNEFIHYSALYIIYNLYSC</sequence>
<dbReference type="InterPro" id="IPR047513">
    <property type="entry name" value="FOXJ1"/>
</dbReference>
<evidence type="ECO:0000256" key="1">
    <source>
        <dbReference type="ARBA" id="ARBA00004123"/>
    </source>
</evidence>
<dbReference type="CDD" id="cd20023">
    <property type="entry name" value="FH_FOXJ1"/>
    <property type="match status" value="1"/>
</dbReference>
<feature type="region of interest" description="Disordered" evidence="10">
    <location>
        <begin position="233"/>
        <end position="271"/>
    </location>
</feature>
<dbReference type="InterPro" id="IPR036390">
    <property type="entry name" value="WH_DNA-bd_sf"/>
</dbReference>
<dbReference type="PROSITE" id="PS00658">
    <property type="entry name" value="FORK_HEAD_2"/>
    <property type="match status" value="1"/>
</dbReference>
<evidence type="ECO:0000256" key="10">
    <source>
        <dbReference type="SAM" id="MobiDB-lite"/>
    </source>
</evidence>
<feature type="DNA-binding region" description="Fork-head" evidence="9">
    <location>
        <begin position="147"/>
        <end position="237"/>
    </location>
</feature>